<evidence type="ECO:0000313" key="1">
    <source>
        <dbReference type="EMBL" id="KAI9899335.1"/>
    </source>
</evidence>
<name>A0ACC0UZL7_9HYPO</name>
<keyword evidence="2" id="KW-1185">Reference proteome</keyword>
<comment type="caution">
    <text evidence="1">The sequence shown here is derived from an EMBL/GenBank/DDBJ whole genome shotgun (WGS) entry which is preliminary data.</text>
</comment>
<accession>A0ACC0UZL7</accession>
<reference evidence="1" key="1">
    <citation type="submission" date="2022-10" db="EMBL/GenBank/DDBJ databases">
        <title>Complete Genome of Trichothecium roseum strain YXFP-22015, a Plant Pathogen Isolated from Citrus.</title>
        <authorList>
            <person name="Wang Y."/>
            <person name="Zhu L."/>
        </authorList>
    </citation>
    <scope>NUCLEOTIDE SEQUENCE</scope>
    <source>
        <strain evidence="1">YXFP-22015</strain>
    </source>
</reference>
<dbReference type="Proteomes" id="UP001163324">
    <property type="component" value="Chromosome 5"/>
</dbReference>
<organism evidence="1 2">
    <name type="scientific">Trichothecium roseum</name>
    <dbReference type="NCBI Taxonomy" id="47278"/>
    <lineage>
        <taxon>Eukaryota</taxon>
        <taxon>Fungi</taxon>
        <taxon>Dikarya</taxon>
        <taxon>Ascomycota</taxon>
        <taxon>Pezizomycotina</taxon>
        <taxon>Sordariomycetes</taxon>
        <taxon>Hypocreomycetidae</taxon>
        <taxon>Hypocreales</taxon>
        <taxon>Hypocreales incertae sedis</taxon>
        <taxon>Trichothecium</taxon>
    </lineage>
</organism>
<proteinExistence type="predicted"/>
<evidence type="ECO:0000313" key="2">
    <source>
        <dbReference type="Proteomes" id="UP001163324"/>
    </source>
</evidence>
<dbReference type="EMBL" id="CM047944">
    <property type="protein sequence ID" value="KAI9899335.1"/>
    <property type="molecule type" value="Genomic_DNA"/>
</dbReference>
<sequence>MAVPLHPALRTSIWVVTLPLAVYTCFIGLGITPFFQRHFLYAHKINTLLWNDVNEPERWGFATNQVTPFNLHTPDGETIYAWHILPLPLYLQNEKTLAKQTPGLSHDFATTESFRLLREDPDARLVLNFHGNAGHVAQAVRPDSYHALTDTSSYHVVAIDYRGFGHSSGVPSETGLIEDSSTLIEWAINVAGIPPERIVLLGQSLGTAVVAGVAERYAAQGVEFAGIVLVAGFSDLATMLNEYRIGGIFPVLAPLKVLPSLQKFTHRFVVDKWHSADRLASIVRKTKTRLRLNLIHAKDDADIPWTEDNKLFKAAVNEVLRLSDSEFDEWKEGKTNRKSENAFVTIWESDPDIIVRQELFPYGGHNNIMGAAPVALAVMRSFDLHGTTYQ</sequence>
<protein>
    <submittedName>
        <fullName evidence="1">Uncharacterized protein</fullName>
    </submittedName>
</protein>
<gene>
    <name evidence="1" type="ORF">N3K66_005796</name>
</gene>